<dbReference type="InterPro" id="IPR011013">
    <property type="entry name" value="Gal_mutarotase_sf_dom"/>
</dbReference>
<sequence>MNIPSRFYVTERNYGCRIDRWSTYKGIRTIVMQNELIRLSFMLDKGTDVFELLYKPKDIDFLWRAPLGTRHPNHLSSIEQPEGAFFDHFHGGWQEIFPAGGGPSLYKGALLGFHGEVATNIWDYEVLKDDPDCVEVKFTVRTLRTPFVLEKIVSIKAGKPVIYIDEKITNYGQIDLYYMWGHHPSFGAPFLNSYCRLDLPACLVMTHPVLYSQNSRFLPNQTFKWPYAVDRYGKKVDLRLIPGKEAKTADMLYATQFTEGWFALTNMEQGIGIGMVWDAKDFPFVWIWQEFGGSMEYPWYGNAYTLAVEPFTSLPGKEERGLNGSVINGTAELIRKGSSVQKKLNVIIYEADSDVKSINSSGTVIFATKKEVNNRDCGMCQY</sequence>
<gene>
    <name evidence="1" type="ORF">J2S00_001091</name>
</gene>
<dbReference type="InterPro" id="IPR027839">
    <property type="entry name" value="DUF4432"/>
</dbReference>
<dbReference type="RefSeq" id="WP_307336438.1">
    <property type="nucleotide sequence ID" value="NZ_JAUSUQ010000003.1"/>
</dbReference>
<dbReference type="Pfam" id="PF14486">
    <property type="entry name" value="DUF4432"/>
    <property type="match status" value="1"/>
</dbReference>
<protein>
    <recommendedName>
        <fullName evidence="3">DUF4432 family protein</fullName>
    </recommendedName>
</protein>
<dbReference type="EMBL" id="JAUSUQ010000003">
    <property type="protein sequence ID" value="MDQ0338307.1"/>
    <property type="molecule type" value="Genomic_DNA"/>
</dbReference>
<dbReference type="Gene3D" id="2.70.98.10">
    <property type="match status" value="1"/>
</dbReference>
<name>A0ABU0CQ76_9BACI</name>
<comment type="caution">
    <text evidence="1">The sequence shown here is derived from an EMBL/GenBank/DDBJ whole genome shotgun (WGS) entry which is preliminary data.</text>
</comment>
<keyword evidence="2" id="KW-1185">Reference proteome</keyword>
<accession>A0ABU0CQ76</accession>
<dbReference type="InterPro" id="IPR014718">
    <property type="entry name" value="GH-type_carb-bd"/>
</dbReference>
<dbReference type="Proteomes" id="UP001232445">
    <property type="component" value="Unassembled WGS sequence"/>
</dbReference>
<proteinExistence type="predicted"/>
<organism evidence="1 2">
    <name type="scientific">Caldalkalibacillus uzonensis</name>
    <dbReference type="NCBI Taxonomy" id="353224"/>
    <lineage>
        <taxon>Bacteria</taxon>
        <taxon>Bacillati</taxon>
        <taxon>Bacillota</taxon>
        <taxon>Bacilli</taxon>
        <taxon>Bacillales</taxon>
        <taxon>Bacillaceae</taxon>
        <taxon>Caldalkalibacillus</taxon>
    </lineage>
</organism>
<evidence type="ECO:0000313" key="1">
    <source>
        <dbReference type="EMBL" id="MDQ0338307.1"/>
    </source>
</evidence>
<evidence type="ECO:0008006" key="3">
    <source>
        <dbReference type="Google" id="ProtNLM"/>
    </source>
</evidence>
<reference evidence="1 2" key="1">
    <citation type="submission" date="2023-07" db="EMBL/GenBank/DDBJ databases">
        <title>Genomic Encyclopedia of Type Strains, Phase IV (KMG-IV): sequencing the most valuable type-strain genomes for metagenomic binning, comparative biology and taxonomic classification.</title>
        <authorList>
            <person name="Goeker M."/>
        </authorList>
    </citation>
    <scope>NUCLEOTIDE SEQUENCE [LARGE SCALE GENOMIC DNA]</scope>
    <source>
        <strain evidence="1 2">DSM 17740</strain>
    </source>
</reference>
<dbReference type="SUPFAM" id="SSF74650">
    <property type="entry name" value="Galactose mutarotase-like"/>
    <property type="match status" value="1"/>
</dbReference>
<evidence type="ECO:0000313" key="2">
    <source>
        <dbReference type="Proteomes" id="UP001232445"/>
    </source>
</evidence>